<evidence type="ECO:0000256" key="1">
    <source>
        <dbReference type="SAM" id="MobiDB-lite"/>
    </source>
</evidence>
<evidence type="ECO:0000313" key="4">
    <source>
        <dbReference type="Proteomes" id="UP000279236"/>
    </source>
</evidence>
<dbReference type="PANTHER" id="PTHR46112:SF2">
    <property type="entry name" value="XAA-PRO AMINOPEPTIDASE P-RELATED"/>
    <property type="match status" value="1"/>
</dbReference>
<evidence type="ECO:0000313" key="3">
    <source>
        <dbReference type="EMBL" id="RSH81691.1"/>
    </source>
</evidence>
<dbReference type="InterPro" id="IPR029149">
    <property type="entry name" value="Creatin/AminoP/Spt16_N"/>
</dbReference>
<accession>A0A427XSF4</accession>
<dbReference type="STRING" id="105984.A0A427XSF4"/>
<sequence length="628" mass="68978">MSPGRAGMLFSCIPPHYHEAVFTSRHDDDDSTRSAALVPTTQSHFDPSVYPPPSWAATLPFDTPAPRRVVVPTMPSRQTSSPLPSPPSKSWPASVSPPQRSLTSTPHVVQIEDPDKSIRELDEKAELPFSSLENGGKVQPKRRNYAPIVIAAFVLLVFHSSRLVWSKYQEHNLSIDIGTSASSSAETFITSASATTLDEPRPQLPADWWHRCTKHLVVPAGMYTDRLDKLAATLKGGAWISEPGASVEYYLGAFGPGVWHPSERAFLVAVDSAGSVTILTPAFEEGRARLIPLPSDVVKRVTWLSWTESESPYTVLINHLGNKPQIVLEAGVRNFVVDGVHSAQKQRGMDPSLPAFDVGSAVASIRERKDEREIGLMRCANEATLHAIRKTRMQMYIGISESMTRKILYNEMSHVGLKDYSALVLFGPNAALPHGSGTDRTLGSDEFALIDAGGYWGGYIADITRTFFLPDSNISDEHREAWEIVRLAQRAPASLLHYAEPADKVQLSWLDDRARETIKRGMAALGVPPQKGHKPDYTVFTHRLGHGIGLEGHESPYAVQGPLGERDVLTGHTFTLEPGVYIPQDSDIGDESIRGLGIRLEDVVVVREVDGRMKAEFLTGPVDKWGDV</sequence>
<proteinExistence type="predicted"/>
<dbReference type="InterPro" id="IPR050659">
    <property type="entry name" value="Peptidase_M24B"/>
</dbReference>
<dbReference type="InterPro" id="IPR000994">
    <property type="entry name" value="Pept_M24"/>
</dbReference>
<dbReference type="OrthoDB" id="9995434at2759"/>
<feature type="domain" description="Peptidase M24" evidence="2">
    <location>
        <begin position="376"/>
        <end position="608"/>
    </location>
</feature>
<dbReference type="EMBL" id="RSCE01000006">
    <property type="protein sequence ID" value="RSH81691.1"/>
    <property type="molecule type" value="Genomic_DNA"/>
</dbReference>
<name>A0A427XSF4_9TREE</name>
<dbReference type="Proteomes" id="UP000279236">
    <property type="component" value="Unassembled WGS sequence"/>
</dbReference>
<comment type="caution">
    <text evidence="3">The sequence shown here is derived from an EMBL/GenBank/DDBJ whole genome shotgun (WGS) entry which is preliminary data.</text>
</comment>
<organism evidence="3 4">
    <name type="scientific">Apiotrichum porosum</name>
    <dbReference type="NCBI Taxonomy" id="105984"/>
    <lineage>
        <taxon>Eukaryota</taxon>
        <taxon>Fungi</taxon>
        <taxon>Dikarya</taxon>
        <taxon>Basidiomycota</taxon>
        <taxon>Agaricomycotina</taxon>
        <taxon>Tremellomycetes</taxon>
        <taxon>Trichosporonales</taxon>
        <taxon>Trichosporonaceae</taxon>
        <taxon>Apiotrichum</taxon>
    </lineage>
</organism>
<dbReference type="Pfam" id="PF00557">
    <property type="entry name" value="Peptidase_M24"/>
    <property type="match status" value="1"/>
</dbReference>
<dbReference type="AlphaFoldDB" id="A0A427XSF4"/>
<dbReference type="InterPro" id="IPR036005">
    <property type="entry name" value="Creatinase/aminopeptidase-like"/>
</dbReference>
<dbReference type="GeneID" id="39592418"/>
<dbReference type="SUPFAM" id="SSF55920">
    <property type="entry name" value="Creatinase/aminopeptidase"/>
    <property type="match status" value="1"/>
</dbReference>
<evidence type="ECO:0000259" key="2">
    <source>
        <dbReference type="Pfam" id="PF00557"/>
    </source>
</evidence>
<dbReference type="Gene3D" id="3.90.230.10">
    <property type="entry name" value="Creatinase/methionine aminopeptidase superfamily"/>
    <property type="match status" value="1"/>
</dbReference>
<keyword evidence="4" id="KW-1185">Reference proteome</keyword>
<reference evidence="3 4" key="1">
    <citation type="submission" date="2018-11" db="EMBL/GenBank/DDBJ databases">
        <title>Genome sequence of Apiotrichum porosum DSM 27194.</title>
        <authorList>
            <person name="Aliyu H."/>
            <person name="Gorte O."/>
            <person name="Ochsenreither K."/>
        </authorList>
    </citation>
    <scope>NUCLEOTIDE SEQUENCE [LARGE SCALE GENOMIC DNA]</scope>
    <source>
        <strain evidence="3 4">DSM 27194</strain>
    </source>
</reference>
<protein>
    <recommendedName>
        <fullName evidence="2">Peptidase M24 domain-containing protein</fullName>
    </recommendedName>
</protein>
<dbReference type="PANTHER" id="PTHR46112">
    <property type="entry name" value="AMINOPEPTIDASE"/>
    <property type="match status" value="1"/>
</dbReference>
<dbReference type="RefSeq" id="XP_028476146.1">
    <property type="nucleotide sequence ID" value="XM_028623213.1"/>
</dbReference>
<dbReference type="Gene3D" id="3.40.350.10">
    <property type="entry name" value="Creatinase/prolidase N-terminal domain"/>
    <property type="match status" value="1"/>
</dbReference>
<feature type="region of interest" description="Disordered" evidence="1">
    <location>
        <begin position="73"/>
        <end position="107"/>
    </location>
</feature>
<gene>
    <name evidence="3" type="ORF">EHS24_007875</name>
</gene>